<protein>
    <recommendedName>
        <fullName evidence="4">Lipoprotein</fullName>
    </recommendedName>
</protein>
<organism evidence="2 3">
    <name type="scientific">Microbacterium memoriense</name>
    <dbReference type="NCBI Taxonomy" id="2978350"/>
    <lineage>
        <taxon>Bacteria</taxon>
        <taxon>Bacillati</taxon>
        <taxon>Actinomycetota</taxon>
        <taxon>Actinomycetes</taxon>
        <taxon>Micrococcales</taxon>
        <taxon>Microbacteriaceae</taxon>
        <taxon>Microbacterium</taxon>
    </lineage>
</organism>
<reference evidence="2 3" key="1">
    <citation type="journal article" date="2024" name="Int. J. Syst. Evol. Microbiol.">
        <title>Microbacterium memoriense sp. nov., a member of the Actinomycetota from marine beach sediment of the north coast of Portugal.</title>
        <authorList>
            <person name="Santos J.D.N.D."/>
            <person name="Klimek D."/>
            <person name="Calusinska M."/>
            <person name="Lobo-da-Cunha A."/>
            <person name="Catita J."/>
            <person name="Goncalves H."/>
            <person name="Gonzalez I."/>
            <person name="Lage O.M."/>
        </authorList>
    </citation>
    <scope>NUCLEOTIDE SEQUENCE [LARGE SCALE GENOMIC DNA]</scope>
    <source>
        <strain evidence="2 3">PMIC_1C1B</strain>
    </source>
</reference>
<dbReference type="RefSeq" id="WP_261605709.1">
    <property type="nucleotide sequence ID" value="NZ_JAODOR010000003.1"/>
</dbReference>
<proteinExistence type="predicted"/>
<evidence type="ECO:0000313" key="2">
    <source>
        <dbReference type="EMBL" id="MCT9001156.1"/>
    </source>
</evidence>
<evidence type="ECO:0000313" key="3">
    <source>
        <dbReference type="Proteomes" id="UP001300496"/>
    </source>
</evidence>
<comment type="caution">
    <text evidence="2">The sequence shown here is derived from an EMBL/GenBank/DDBJ whole genome shotgun (WGS) entry which is preliminary data.</text>
</comment>
<feature type="chain" id="PRO_5047372055" description="Lipoprotein" evidence="1">
    <location>
        <begin position="31"/>
        <end position="172"/>
    </location>
</feature>
<keyword evidence="3" id="KW-1185">Reference proteome</keyword>
<sequence length="172" mass="18094">MADRMRQIASAAFAAVVAVLLATGCAPEPASTPSPTGFASEEEAFAAAEATYRAYVDAVNARREDPASEPDPTWFLTGRALEVDLDGDRRLAEMGLRIEGPSRVKSISFSDASDTQAEVLVCLDSTASRVVNEAGEDKTPSDRASVVGLEIKVIWAIPSALIVESTTSGSQC</sequence>
<dbReference type="PROSITE" id="PS51257">
    <property type="entry name" value="PROKAR_LIPOPROTEIN"/>
    <property type="match status" value="1"/>
</dbReference>
<dbReference type="Proteomes" id="UP001300496">
    <property type="component" value="Unassembled WGS sequence"/>
</dbReference>
<evidence type="ECO:0008006" key="4">
    <source>
        <dbReference type="Google" id="ProtNLM"/>
    </source>
</evidence>
<keyword evidence="1" id="KW-0732">Signal</keyword>
<accession>A0ABT2P945</accession>
<evidence type="ECO:0000256" key="1">
    <source>
        <dbReference type="SAM" id="SignalP"/>
    </source>
</evidence>
<dbReference type="EMBL" id="JAODOR010000003">
    <property type="protein sequence ID" value="MCT9001156.1"/>
    <property type="molecule type" value="Genomic_DNA"/>
</dbReference>
<gene>
    <name evidence="2" type="ORF">N4R40_02075</name>
</gene>
<name>A0ABT2P945_9MICO</name>
<feature type="signal peptide" evidence="1">
    <location>
        <begin position="1"/>
        <end position="30"/>
    </location>
</feature>